<keyword evidence="2 4" id="KW-0378">Hydrolase</keyword>
<dbReference type="SUPFAM" id="SSF53474">
    <property type="entry name" value="alpha/beta-Hydrolases"/>
    <property type="match status" value="1"/>
</dbReference>
<evidence type="ECO:0000313" key="4">
    <source>
        <dbReference type="EMBL" id="GAA0953669.1"/>
    </source>
</evidence>
<organism evidence="4 5">
    <name type="scientific">Kribbella koreensis</name>
    <dbReference type="NCBI Taxonomy" id="57909"/>
    <lineage>
        <taxon>Bacteria</taxon>
        <taxon>Bacillati</taxon>
        <taxon>Actinomycetota</taxon>
        <taxon>Actinomycetes</taxon>
        <taxon>Propionibacteriales</taxon>
        <taxon>Kribbellaceae</taxon>
        <taxon>Kribbella</taxon>
    </lineage>
</organism>
<dbReference type="EMBL" id="BAAAHK010000014">
    <property type="protein sequence ID" value="GAA0953669.1"/>
    <property type="molecule type" value="Genomic_DNA"/>
</dbReference>
<dbReference type="InterPro" id="IPR029058">
    <property type="entry name" value="AB_hydrolase_fold"/>
</dbReference>
<comment type="caution">
    <text evidence="4">The sequence shown here is derived from an EMBL/GenBank/DDBJ whole genome shotgun (WGS) entry which is preliminary data.</text>
</comment>
<protein>
    <submittedName>
        <fullName evidence="4">Alpha/beta fold hydrolase</fullName>
    </submittedName>
</protein>
<name>A0ABN1R9I9_9ACTN</name>
<dbReference type="Gene3D" id="3.40.50.1820">
    <property type="entry name" value="alpha/beta hydrolase"/>
    <property type="match status" value="1"/>
</dbReference>
<dbReference type="RefSeq" id="WP_343977147.1">
    <property type="nucleotide sequence ID" value="NZ_BAAAHK010000014.1"/>
</dbReference>
<dbReference type="InterPro" id="IPR051601">
    <property type="entry name" value="Serine_prot/Carboxylest_S33"/>
</dbReference>
<dbReference type="InterPro" id="IPR000073">
    <property type="entry name" value="AB_hydrolase_1"/>
</dbReference>
<dbReference type="GO" id="GO:0016787">
    <property type="term" value="F:hydrolase activity"/>
    <property type="evidence" value="ECO:0007669"/>
    <property type="project" value="UniProtKB-KW"/>
</dbReference>
<evidence type="ECO:0000313" key="5">
    <source>
        <dbReference type="Proteomes" id="UP001500542"/>
    </source>
</evidence>
<comment type="similarity">
    <text evidence="1">Belongs to the peptidase S33 family.</text>
</comment>
<gene>
    <name evidence="4" type="ORF">GCM10009554_58350</name>
</gene>
<proteinExistence type="inferred from homology"/>
<dbReference type="InterPro" id="IPR002410">
    <property type="entry name" value="Peptidase_S33"/>
</dbReference>
<evidence type="ECO:0000256" key="1">
    <source>
        <dbReference type="ARBA" id="ARBA00010088"/>
    </source>
</evidence>
<dbReference type="Pfam" id="PF00561">
    <property type="entry name" value="Abhydrolase_1"/>
    <property type="match status" value="1"/>
</dbReference>
<evidence type="ECO:0000259" key="3">
    <source>
        <dbReference type="Pfam" id="PF00561"/>
    </source>
</evidence>
<dbReference type="PANTHER" id="PTHR43248:SF2">
    <property type="entry name" value="PROLYL AMINOPEPTIDASE"/>
    <property type="match status" value="1"/>
</dbReference>
<dbReference type="PANTHER" id="PTHR43248">
    <property type="entry name" value="2-SUCCINYL-6-HYDROXY-2,4-CYCLOHEXADIENE-1-CARBOXYLATE SYNTHASE"/>
    <property type="match status" value="1"/>
</dbReference>
<dbReference type="PRINTS" id="PR00793">
    <property type="entry name" value="PROAMNOPTASE"/>
</dbReference>
<feature type="domain" description="AB hydrolase-1" evidence="3">
    <location>
        <begin position="46"/>
        <end position="205"/>
    </location>
</feature>
<dbReference type="Proteomes" id="UP001500542">
    <property type="component" value="Unassembled WGS sequence"/>
</dbReference>
<keyword evidence="5" id="KW-1185">Reference proteome</keyword>
<evidence type="ECO:0000256" key="2">
    <source>
        <dbReference type="ARBA" id="ARBA00022801"/>
    </source>
</evidence>
<accession>A0ABN1R9I9</accession>
<reference evidence="4 5" key="1">
    <citation type="journal article" date="2019" name="Int. J. Syst. Evol. Microbiol.">
        <title>The Global Catalogue of Microorganisms (GCM) 10K type strain sequencing project: providing services to taxonomists for standard genome sequencing and annotation.</title>
        <authorList>
            <consortium name="The Broad Institute Genomics Platform"/>
            <consortium name="The Broad Institute Genome Sequencing Center for Infectious Disease"/>
            <person name="Wu L."/>
            <person name="Ma J."/>
        </authorList>
    </citation>
    <scope>NUCLEOTIDE SEQUENCE [LARGE SCALE GENOMIC DNA]</scope>
    <source>
        <strain evidence="4 5">JCM 10977</strain>
    </source>
</reference>
<sequence>MPRLPGLVVTDHVFTVPLDHSQPDGPTIEVLAREVVAAAKVDADLPWLIYLQGGPGGASPRPMSASGWIGRAAKDYRVLLLDQRGTGRSTAVTARTASSRTPAELAAYLRHFRADSIVRDAELIRAQLSPDKPWTTLGTSYGGFITLTYLSLAPEGLKTCLITGGLPGLDTIADDVYSRTYPRVRAKVEAFYQRYPEDVERVRRIVDHLRDNDVRLPDGDPLTVRRFQTLGLNLGMGDYAETLHWLIDGAWDDGELGAEFLYGVMERTQFGTGPLFSVLHESIYGQDDRPTNWAADRLRPAEFDGDAEHILFTGEMIYPWMFDEIALLEPFKEAAELLATATDWTPLYDVPKLQANRVPVAAAVWHDDMYVDAGLSLQTAARVGNLKTWITNEWEHDGGRASGGSVLDRLLTIAADLPPA</sequence>